<reference evidence="6" key="1">
    <citation type="submission" date="2022-11" db="UniProtKB">
        <authorList>
            <consortium name="WormBaseParasite"/>
        </authorList>
    </citation>
    <scope>IDENTIFICATION</scope>
</reference>
<keyword evidence="1" id="KW-0479">Metal-binding</keyword>
<dbReference type="Pfam" id="PF04500">
    <property type="entry name" value="FLYWCH"/>
    <property type="match status" value="1"/>
</dbReference>
<evidence type="ECO:0000256" key="1">
    <source>
        <dbReference type="ARBA" id="ARBA00022723"/>
    </source>
</evidence>
<evidence type="ECO:0000259" key="4">
    <source>
        <dbReference type="Pfam" id="PF04500"/>
    </source>
</evidence>
<keyword evidence="3" id="KW-0862">Zinc</keyword>
<evidence type="ECO:0000313" key="6">
    <source>
        <dbReference type="WBParaSite" id="scaffold8347_cov148.g12973"/>
    </source>
</evidence>
<evidence type="ECO:0000313" key="5">
    <source>
        <dbReference type="Proteomes" id="UP000887561"/>
    </source>
</evidence>
<dbReference type="AlphaFoldDB" id="A0A915N5B2"/>
<protein>
    <submittedName>
        <fullName evidence="6">FLYWCH-type domain-containing protein</fullName>
    </submittedName>
</protein>
<evidence type="ECO:0000256" key="3">
    <source>
        <dbReference type="ARBA" id="ARBA00022833"/>
    </source>
</evidence>
<dbReference type="Gene3D" id="2.20.25.240">
    <property type="match status" value="1"/>
</dbReference>
<keyword evidence="5" id="KW-1185">Reference proteome</keyword>
<evidence type="ECO:0000256" key="2">
    <source>
        <dbReference type="ARBA" id="ARBA00022771"/>
    </source>
</evidence>
<dbReference type="Proteomes" id="UP000887561">
    <property type="component" value="Unplaced"/>
</dbReference>
<accession>A0A915N5B2</accession>
<organism evidence="5 6">
    <name type="scientific">Meloidogyne javanica</name>
    <name type="common">Root-knot nematode worm</name>
    <dbReference type="NCBI Taxonomy" id="6303"/>
    <lineage>
        <taxon>Eukaryota</taxon>
        <taxon>Metazoa</taxon>
        <taxon>Ecdysozoa</taxon>
        <taxon>Nematoda</taxon>
        <taxon>Chromadorea</taxon>
        <taxon>Rhabditida</taxon>
        <taxon>Tylenchina</taxon>
        <taxon>Tylenchomorpha</taxon>
        <taxon>Tylenchoidea</taxon>
        <taxon>Meloidogynidae</taxon>
        <taxon>Meloidogyninae</taxon>
        <taxon>Meloidogyne</taxon>
        <taxon>Meloidogyne incognita group</taxon>
    </lineage>
</organism>
<proteinExistence type="predicted"/>
<dbReference type="WBParaSite" id="scaffold8347_cov148.g12973">
    <property type="protein sequence ID" value="scaffold8347_cov148.g12973"/>
    <property type="gene ID" value="scaffold8347_cov148.g12973"/>
</dbReference>
<dbReference type="GO" id="GO:0008270">
    <property type="term" value="F:zinc ion binding"/>
    <property type="evidence" value="ECO:0007669"/>
    <property type="project" value="UniProtKB-KW"/>
</dbReference>
<name>A0A915N5B2_MELJA</name>
<dbReference type="InterPro" id="IPR007588">
    <property type="entry name" value="Znf_FLYWCH"/>
</dbReference>
<sequence length="217" mass="25497">MDNTDFVANMNNLVRDQEGIQQYQSTEYIKTIVCPNDEYSIIYEESEPTHSKTGKELFKHNGYTFVFDKLVKNRTLKAWGCELSHDCQARIRTDLNNNVLDEYLNVQHSHPHKQNKKHLIIEEIKCPPAIHSNNMINAYKINFNDVSNEFDCELLTDEQTIATNYIYVLDNYSLYVDQRIEQIFDENNAQTIPEGTMIIQRLYFLSSLLDLYILRGR</sequence>
<feature type="domain" description="FLYWCH-type" evidence="4">
    <location>
        <begin position="50"/>
        <end position="110"/>
    </location>
</feature>
<keyword evidence="2" id="KW-0863">Zinc-finger</keyword>